<dbReference type="AlphaFoldDB" id="A0A318TKV6"/>
<comment type="caution">
    <text evidence="1">The sequence shown here is derived from an EMBL/GenBank/DDBJ whole genome shotgun (WGS) entry which is preliminary data.</text>
</comment>
<name>A0A318TKV6_9BRAD</name>
<reference evidence="1 2" key="1">
    <citation type="submission" date="2018-06" db="EMBL/GenBank/DDBJ databases">
        <title>Genomic Encyclopedia of Archaeal and Bacterial Type Strains, Phase II (KMG-II): from individual species to whole genera.</title>
        <authorList>
            <person name="Goeker M."/>
        </authorList>
    </citation>
    <scope>NUCLEOTIDE SEQUENCE [LARGE SCALE GENOMIC DNA]</scope>
    <source>
        <strain evidence="1 2">JCM 11668</strain>
    </source>
</reference>
<dbReference type="EMBL" id="QJTI01000002">
    <property type="protein sequence ID" value="PYF05053.1"/>
    <property type="molecule type" value="Genomic_DNA"/>
</dbReference>
<evidence type="ECO:0000313" key="1">
    <source>
        <dbReference type="EMBL" id="PYF05053.1"/>
    </source>
</evidence>
<keyword evidence="2" id="KW-1185">Reference proteome</keyword>
<proteinExistence type="predicted"/>
<sequence length="63" mass="6342">MFTNWKTTVAGIGAILLGAGHIATNVANGTFTGNELFADFGAIVAGVGLLFGKDWNVTGGKAS</sequence>
<dbReference type="Proteomes" id="UP000248148">
    <property type="component" value="Unassembled WGS sequence"/>
</dbReference>
<evidence type="ECO:0000313" key="2">
    <source>
        <dbReference type="Proteomes" id="UP000248148"/>
    </source>
</evidence>
<organism evidence="1 2">
    <name type="scientific">Rhodopseudomonas faecalis</name>
    <dbReference type="NCBI Taxonomy" id="99655"/>
    <lineage>
        <taxon>Bacteria</taxon>
        <taxon>Pseudomonadati</taxon>
        <taxon>Pseudomonadota</taxon>
        <taxon>Alphaproteobacteria</taxon>
        <taxon>Hyphomicrobiales</taxon>
        <taxon>Nitrobacteraceae</taxon>
        <taxon>Rhodopseudomonas</taxon>
    </lineage>
</organism>
<accession>A0A318TKV6</accession>
<dbReference type="RefSeq" id="WP_110779687.1">
    <property type="nucleotide sequence ID" value="NZ_QJTI01000002.1"/>
</dbReference>
<gene>
    <name evidence="1" type="ORF">BJ122_102279</name>
</gene>
<protein>
    <submittedName>
        <fullName evidence="1">Uncharacterized protein</fullName>
    </submittedName>
</protein>